<organism evidence="1">
    <name type="scientific">Culicoides sonorensis</name>
    <name type="common">Biting midge</name>
    <dbReference type="NCBI Taxonomy" id="179676"/>
    <lineage>
        <taxon>Eukaryota</taxon>
        <taxon>Metazoa</taxon>
        <taxon>Ecdysozoa</taxon>
        <taxon>Arthropoda</taxon>
        <taxon>Hexapoda</taxon>
        <taxon>Insecta</taxon>
        <taxon>Pterygota</taxon>
        <taxon>Neoptera</taxon>
        <taxon>Endopterygota</taxon>
        <taxon>Diptera</taxon>
        <taxon>Nematocera</taxon>
        <taxon>Chironomoidea</taxon>
        <taxon>Ceratopogonidae</taxon>
        <taxon>Ceratopogoninae</taxon>
        <taxon>Culicoides</taxon>
        <taxon>Monoculicoides</taxon>
    </lineage>
</organism>
<dbReference type="VEuPathDB" id="VectorBase:CSON005596"/>
<gene>
    <name evidence="1" type="primary">CSON005596</name>
</gene>
<evidence type="ECO:0000313" key="1">
    <source>
        <dbReference type="EMBL" id="SSX32894.1"/>
    </source>
</evidence>
<reference evidence="1" key="1">
    <citation type="submission" date="2018-07" db="EMBL/GenBank/DDBJ databases">
        <authorList>
            <person name="Quirk P.G."/>
            <person name="Krulwich T.A."/>
        </authorList>
    </citation>
    <scope>NUCLEOTIDE SEQUENCE</scope>
</reference>
<dbReference type="AlphaFoldDB" id="A0A336MQU3"/>
<sequence length="112" mass="12697">MLDLQRHSQCPIWEAGIKLATNTDLNENSNKKSDKKDACDGVAIPWPGLEYACLKIFQTYCKIFNQEEIYDLIVSSYLTNNNLLLAGIRMFIESMSNVKMAVNGMKFANNVQ</sequence>
<name>A0A336MQU3_CULSO</name>
<dbReference type="EMBL" id="UFQT01002194">
    <property type="protein sequence ID" value="SSX32894.1"/>
    <property type="molecule type" value="Genomic_DNA"/>
</dbReference>
<proteinExistence type="predicted"/>
<protein>
    <submittedName>
        <fullName evidence="1">CSON005596 protein</fullName>
    </submittedName>
</protein>
<accession>A0A336MQU3</accession>